<evidence type="ECO:0000256" key="1">
    <source>
        <dbReference type="SAM" id="MobiDB-lite"/>
    </source>
</evidence>
<reference evidence="2 3" key="1">
    <citation type="submission" date="2021-06" db="EMBL/GenBank/DDBJ databases">
        <title>Caerostris extrusa draft genome.</title>
        <authorList>
            <person name="Kono N."/>
            <person name="Arakawa K."/>
        </authorList>
    </citation>
    <scope>NUCLEOTIDE SEQUENCE [LARGE SCALE GENOMIC DNA]</scope>
</reference>
<feature type="compositionally biased region" description="Low complexity" evidence="1">
    <location>
        <begin position="45"/>
        <end position="56"/>
    </location>
</feature>
<dbReference type="Proteomes" id="UP001054945">
    <property type="component" value="Unassembled WGS sequence"/>
</dbReference>
<protein>
    <submittedName>
        <fullName evidence="2">Uncharacterized protein</fullName>
    </submittedName>
</protein>
<comment type="caution">
    <text evidence="2">The sequence shown here is derived from an EMBL/GenBank/DDBJ whole genome shotgun (WGS) entry which is preliminary data.</text>
</comment>
<dbReference type="AlphaFoldDB" id="A0AAV4Q1H7"/>
<evidence type="ECO:0000313" key="2">
    <source>
        <dbReference type="EMBL" id="GIY02217.1"/>
    </source>
</evidence>
<sequence>MVTEAPLALLAFDTTSFQFGGCSKDSSDCEPDPSDLLHDISLLPSLSPSSSSSISSREVSLLGYSQTQ</sequence>
<evidence type="ECO:0000313" key="3">
    <source>
        <dbReference type="Proteomes" id="UP001054945"/>
    </source>
</evidence>
<proteinExistence type="predicted"/>
<organism evidence="2 3">
    <name type="scientific">Caerostris extrusa</name>
    <name type="common">Bark spider</name>
    <name type="synonym">Caerostris bankana</name>
    <dbReference type="NCBI Taxonomy" id="172846"/>
    <lineage>
        <taxon>Eukaryota</taxon>
        <taxon>Metazoa</taxon>
        <taxon>Ecdysozoa</taxon>
        <taxon>Arthropoda</taxon>
        <taxon>Chelicerata</taxon>
        <taxon>Arachnida</taxon>
        <taxon>Araneae</taxon>
        <taxon>Araneomorphae</taxon>
        <taxon>Entelegynae</taxon>
        <taxon>Araneoidea</taxon>
        <taxon>Araneidae</taxon>
        <taxon>Caerostris</taxon>
    </lineage>
</organism>
<keyword evidence="3" id="KW-1185">Reference proteome</keyword>
<name>A0AAV4Q1H7_CAEEX</name>
<feature type="region of interest" description="Disordered" evidence="1">
    <location>
        <begin position="45"/>
        <end position="68"/>
    </location>
</feature>
<dbReference type="EMBL" id="BPLR01005423">
    <property type="protein sequence ID" value="GIY02217.1"/>
    <property type="molecule type" value="Genomic_DNA"/>
</dbReference>
<accession>A0AAV4Q1H7</accession>
<gene>
    <name evidence="2" type="ORF">CEXT_17801</name>
</gene>